<dbReference type="Proteomes" id="UP000001784">
    <property type="component" value="Chromosome"/>
</dbReference>
<keyword evidence="7" id="KW-1185">Reference proteome</keyword>
<dbReference type="InterPro" id="IPR011042">
    <property type="entry name" value="6-blade_b-propeller_TolB-like"/>
</dbReference>
<dbReference type="Pfam" id="PF07676">
    <property type="entry name" value="PD40"/>
    <property type="match status" value="3"/>
</dbReference>
<accession>A0LGA1</accession>
<dbReference type="EMBL" id="CP000478">
    <property type="protein sequence ID" value="ABK16453.1"/>
    <property type="molecule type" value="Genomic_DNA"/>
</dbReference>
<gene>
    <name evidence="6" type="ordered locus">Sfum_0755</name>
</gene>
<dbReference type="SUPFAM" id="SSF69304">
    <property type="entry name" value="Tricorn protease N-terminal domain"/>
    <property type="match status" value="1"/>
</dbReference>
<proteinExistence type="inferred from homology"/>
<dbReference type="OrthoDB" id="9815657at2"/>
<evidence type="ECO:0000259" key="5">
    <source>
        <dbReference type="Pfam" id="PF04052"/>
    </source>
</evidence>
<dbReference type="NCBIfam" id="TIGR02800">
    <property type="entry name" value="propeller_TolB"/>
    <property type="match status" value="1"/>
</dbReference>
<keyword evidence="3" id="KW-0732">Signal</keyword>
<evidence type="ECO:0000256" key="2">
    <source>
        <dbReference type="ARBA" id="ARBA00009820"/>
    </source>
</evidence>
<dbReference type="HAMAP" id="MF_00671">
    <property type="entry name" value="TolB"/>
    <property type="match status" value="1"/>
</dbReference>
<dbReference type="Pfam" id="PF04052">
    <property type="entry name" value="TolB_N"/>
    <property type="match status" value="1"/>
</dbReference>
<dbReference type="STRING" id="335543.Sfum_0755"/>
<protein>
    <submittedName>
        <fullName evidence="6">TolB, N-terminal domain protein</fullName>
    </submittedName>
</protein>
<dbReference type="eggNOG" id="COG0823">
    <property type="taxonomic scope" value="Bacteria"/>
</dbReference>
<dbReference type="Gene3D" id="2.120.10.30">
    <property type="entry name" value="TolB, C-terminal domain"/>
    <property type="match status" value="1"/>
</dbReference>
<organism evidence="6 7">
    <name type="scientific">Syntrophobacter fumaroxidans (strain DSM 10017 / MPOB)</name>
    <dbReference type="NCBI Taxonomy" id="335543"/>
    <lineage>
        <taxon>Bacteria</taxon>
        <taxon>Pseudomonadati</taxon>
        <taxon>Thermodesulfobacteriota</taxon>
        <taxon>Syntrophobacteria</taxon>
        <taxon>Syntrophobacterales</taxon>
        <taxon>Syntrophobacteraceae</taxon>
        <taxon>Syntrophobacter</taxon>
    </lineage>
</organism>
<dbReference type="PANTHER" id="PTHR36842:SF1">
    <property type="entry name" value="PROTEIN TOLB"/>
    <property type="match status" value="1"/>
</dbReference>
<comment type="similarity">
    <text evidence="2">Belongs to the TolB family.</text>
</comment>
<dbReference type="Gene3D" id="2.120.10.60">
    <property type="entry name" value="Tricorn protease N-terminal domain"/>
    <property type="match status" value="1"/>
</dbReference>
<dbReference type="PANTHER" id="PTHR36842">
    <property type="entry name" value="PROTEIN TOLB HOMOLOG"/>
    <property type="match status" value="1"/>
</dbReference>
<dbReference type="InterPro" id="IPR011659">
    <property type="entry name" value="WD40"/>
</dbReference>
<dbReference type="InterPro" id="IPR014167">
    <property type="entry name" value="Tol-Pal_TolB"/>
</dbReference>
<evidence type="ECO:0000313" key="7">
    <source>
        <dbReference type="Proteomes" id="UP000001784"/>
    </source>
</evidence>
<sequence precursor="true">MIFRKGSFQAMFCWRHCRPWLRLLLILPVLAVGMSRLAHAQAQRFELDLTNPNFQRIAIAIPDFKRQSSEQTQLAREMGETLAGDLDFSGIFRPLDPKGFLEDPQTMGLNAPEIKFPDWRRLGADYMVRGNYLVQGGTVKIEARLFDVAAGRPVIAKAYEGDVRGWRAMIHRFADEILYALTGERGVFDTKIAYVQSMGKNKEIFISDFDGSNPVQASRDNSLSLSPAWNPQMSQIAYVSYRDGNAKIYLLNLQDGSSRLLCGYPGMNISPAWRPGRPELAVTLTRDGNPDIFLVSASSGQILQKLVQGRSINVSPDWSPDGRSLAFVSDESGNPQIYAIDVGSGQKRRLTFSGTYNTSPSWSPKGDFIAYSGTVGGRHHIFIMKTDGSGNRQLTDGDGDDVSPTWSPDGRMIAFSSTRQGGSAIWVSSVNGIGVRRLTRQGGGQELPDWSPRMSGR</sequence>
<evidence type="ECO:0000256" key="1">
    <source>
        <dbReference type="ARBA" id="ARBA00004418"/>
    </source>
</evidence>
<evidence type="ECO:0000313" key="6">
    <source>
        <dbReference type="EMBL" id="ABK16453.1"/>
    </source>
</evidence>
<dbReference type="GO" id="GO:0042597">
    <property type="term" value="C:periplasmic space"/>
    <property type="evidence" value="ECO:0007669"/>
    <property type="project" value="UniProtKB-SubCell"/>
</dbReference>
<dbReference type="GO" id="GO:0017038">
    <property type="term" value="P:protein import"/>
    <property type="evidence" value="ECO:0007669"/>
    <property type="project" value="InterPro"/>
</dbReference>
<comment type="subcellular location">
    <subcellularLocation>
        <location evidence="1">Periplasm</location>
    </subcellularLocation>
</comment>
<name>A0LGA1_SYNFM</name>
<dbReference type="HOGENOM" id="CLU_047123_0_0_7"/>
<evidence type="ECO:0000256" key="3">
    <source>
        <dbReference type="ARBA" id="ARBA00022729"/>
    </source>
</evidence>
<feature type="domain" description="TolB N-terminal" evidence="5">
    <location>
        <begin position="46"/>
        <end position="152"/>
    </location>
</feature>
<keyword evidence="4" id="KW-0574">Periplasm</keyword>
<dbReference type="Gene3D" id="3.40.50.10070">
    <property type="entry name" value="TolB, N-terminal domain"/>
    <property type="match status" value="1"/>
</dbReference>
<dbReference type="KEGG" id="sfu:Sfum_0755"/>
<dbReference type="AlphaFoldDB" id="A0LGA1"/>
<dbReference type="InParanoid" id="A0LGA1"/>
<reference evidence="6 7" key="1">
    <citation type="submission" date="2006-10" db="EMBL/GenBank/DDBJ databases">
        <title>Complete sequence of Syntrophobacter fumaroxidans MPOB.</title>
        <authorList>
            <consortium name="US DOE Joint Genome Institute"/>
            <person name="Copeland A."/>
            <person name="Lucas S."/>
            <person name="Lapidus A."/>
            <person name="Barry K."/>
            <person name="Detter J.C."/>
            <person name="Glavina del Rio T."/>
            <person name="Hammon N."/>
            <person name="Israni S."/>
            <person name="Pitluck S."/>
            <person name="Goltsman E.G."/>
            <person name="Martinez M."/>
            <person name="Schmutz J."/>
            <person name="Larimer F."/>
            <person name="Land M."/>
            <person name="Hauser L."/>
            <person name="Kyrpides N."/>
            <person name="Kim E."/>
            <person name="Boone D.R."/>
            <person name="Brockman F."/>
            <person name="Culley D."/>
            <person name="Ferry J."/>
            <person name="Gunsalus R."/>
            <person name="McInerney M.J."/>
            <person name="Morrison M."/>
            <person name="Plugge C."/>
            <person name="Rohlin L."/>
            <person name="Scholten J."/>
            <person name="Sieber J."/>
            <person name="Stams A.J.M."/>
            <person name="Worm P."/>
            <person name="Henstra A.M."/>
            <person name="Richardson P."/>
        </authorList>
    </citation>
    <scope>NUCLEOTIDE SEQUENCE [LARGE SCALE GENOMIC DNA]</scope>
    <source>
        <strain evidence="7">DSM 10017 / MPOB</strain>
    </source>
</reference>
<dbReference type="SUPFAM" id="SSF52964">
    <property type="entry name" value="TolB, N-terminal domain"/>
    <property type="match status" value="1"/>
</dbReference>
<evidence type="ECO:0000256" key="4">
    <source>
        <dbReference type="ARBA" id="ARBA00022764"/>
    </source>
</evidence>
<dbReference type="InterPro" id="IPR007195">
    <property type="entry name" value="TolB_N"/>
</dbReference>